<dbReference type="InterPro" id="IPR036465">
    <property type="entry name" value="vWFA_dom_sf"/>
</dbReference>
<evidence type="ECO:0000256" key="9">
    <source>
        <dbReference type="SAM" id="MobiDB-lite"/>
    </source>
</evidence>
<dbReference type="InterPro" id="IPR027417">
    <property type="entry name" value="P-loop_NTPase"/>
</dbReference>
<dbReference type="GO" id="GO:0015995">
    <property type="term" value="P:chlorophyll biosynthetic process"/>
    <property type="evidence" value="ECO:0007669"/>
    <property type="project" value="UniProtKB-KW"/>
</dbReference>
<dbReference type="InterPro" id="IPR041628">
    <property type="entry name" value="ChlI/MoxR_AAA_lid"/>
</dbReference>
<dbReference type="InterPro" id="IPR000523">
    <property type="entry name" value="Mg_chelatse_chII-like_cat_dom"/>
</dbReference>
<dbReference type="PANTHER" id="PTHR35023:SF1">
    <property type="entry name" value="MG-PROTOPORPHYRIN IX CHELATASE"/>
    <property type="match status" value="1"/>
</dbReference>
<evidence type="ECO:0000313" key="11">
    <source>
        <dbReference type="EMBL" id="HEC57853.1"/>
    </source>
</evidence>
<keyword evidence="6" id="KW-0067">ATP-binding</keyword>
<evidence type="ECO:0000256" key="5">
    <source>
        <dbReference type="ARBA" id="ARBA00022741"/>
    </source>
</evidence>
<dbReference type="CDD" id="cd01451">
    <property type="entry name" value="vWA_Magnesium_chelatase"/>
    <property type="match status" value="1"/>
</dbReference>
<dbReference type="EMBL" id="DRIE01000134">
    <property type="protein sequence ID" value="HEC57853.1"/>
    <property type="molecule type" value="Genomic_DNA"/>
</dbReference>
<keyword evidence="13" id="KW-1185">Reference proteome</keyword>
<dbReference type="GO" id="GO:0016851">
    <property type="term" value="F:magnesium chelatase activity"/>
    <property type="evidence" value="ECO:0007669"/>
    <property type="project" value="UniProtKB-EC"/>
</dbReference>
<dbReference type="InterPro" id="IPR041702">
    <property type="entry name" value="BchD/ChlD_VWA"/>
</dbReference>
<dbReference type="SUPFAM" id="SSF53300">
    <property type="entry name" value="vWA-like"/>
    <property type="match status" value="1"/>
</dbReference>
<evidence type="ECO:0000256" key="6">
    <source>
        <dbReference type="ARBA" id="ARBA00022840"/>
    </source>
</evidence>
<evidence type="ECO:0000256" key="7">
    <source>
        <dbReference type="ARBA" id="ARBA00023171"/>
    </source>
</evidence>
<dbReference type="InterPro" id="IPR002035">
    <property type="entry name" value="VWF_A"/>
</dbReference>
<dbReference type="InterPro" id="IPR011775">
    <property type="entry name" value="Mg_chelatase_ATPase-isu"/>
</dbReference>
<dbReference type="NCBIfam" id="TIGR02030">
    <property type="entry name" value="BchI-ChlI"/>
    <property type="match status" value="1"/>
</dbReference>
<feature type="compositionally biased region" description="Basic and acidic residues" evidence="9">
    <location>
        <begin position="335"/>
        <end position="380"/>
    </location>
</feature>
<dbReference type="Gene3D" id="3.40.50.300">
    <property type="entry name" value="P-loop containing nucleotide triphosphate hydrolases"/>
    <property type="match status" value="1"/>
</dbReference>
<dbReference type="PROSITE" id="PS50234">
    <property type="entry name" value="VWFA"/>
    <property type="match status" value="1"/>
</dbReference>
<dbReference type="Pfam" id="PF17863">
    <property type="entry name" value="AAA_lid_2"/>
    <property type="match status" value="1"/>
</dbReference>
<dbReference type="Pfam" id="PF01078">
    <property type="entry name" value="Mg_chelatase"/>
    <property type="match status" value="1"/>
</dbReference>
<keyword evidence="7" id="KW-0149">Chlorophyll biosynthesis</keyword>
<dbReference type="Proteomes" id="UP000185779">
    <property type="component" value="Unassembled WGS sequence"/>
</dbReference>
<comment type="pathway">
    <text evidence="8">Porphyrin-containing compound metabolism.</text>
</comment>
<dbReference type="Pfam" id="PF13519">
    <property type="entry name" value="VWA_2"/>
    <property type="match status" value="1"/>
</dbReference>
<reference evidence="12 13" key="1">
    <citation type="submission" date="2016-05" db="EMBL/GenBank/DDBJ databases">
        <title>Microbial consortia oxidize butane by reversing methanogenesis.</title>
        <authorList>
            <person name="Laso-Perez R."/>
            <person name="Richter M."/>
            <person name="Wegener G."/>
            <person name="Musat F."/>
        </authorList>
    </citation>
    <scope>NUCLEOTIDE SEQUENCE [LARGE SCALE GENOMIC DNA]</scope>
    <source>
        <strain evidence="12">BOX1</strain>
    </source>
</reference>
<dbReference type="NCBIfam" id="TIGR02442">
    <property type="entry name" value="Cob-chelat-sub"/>
    <property type="match status" value="1"/>
</dbReference>
<dbReference type="InterPro" id="IPR052989">
    <property type="entry name" value="Mg-chelatase_DI-like"/>
</dbReference>
<dbReference type="PANTHER" id="PTHR35023">
    <property type="entry name" value="CHELATASE-RELATED"/>
    <property type="match status" value="1"/>
</dbReference>
<evidence type="ECO:0000256" key="3">
    <source>
        <dbReference type="ARBA" id="ARBA00022531"/>
    </source>
</evidence>
<dbReference type="EMBL" id="LYOR01000002">
    <property type="protein sequence ID" value="OFV66407.1"/>
    <property type="molecule type" value="Genomic_DNA"/>
</dbReference>
<dbReference type="Gene3D" id="1.10.8.80">
    <property type="entry name" value="Magnesium chelatase subunit I, C-Terminal domain"/>
    <property type="match status" value="1"/>
</dbReference>
<dbReference type="STRING" id="1839936.SBU_000374"/>
<accession>A0A1F2P523</accession>
<dbReference type="InterPro" id="IPR003593">
    <property type="entry name" value="AAA+_ATPase"/>
</dbReference>
<evidence type="ECO:0000256" key="2">
    <source>
        <dbReference type="ARBA" id="ARBA00012825"/>
    </source>
</evidence>
<comment type="caution">
    <text evidence="12">The sequence shown here is derived from an EMBL/GenBank/DDBJ whole genome shotgun (WGS) entry which is preliminary data.</text>
</comment>
<evidence type="ECO:0000259" key="10">
    <source>
        <dbReference type="PROSITE" id="PS50234"/>
    </source>
</evidence>
<evidence type="ECO:0000313" key="12">
    <source>
        <dbReference type="EMBL" id="OFV66407.1"/>
    </source>
</evidence>
<dbReference type="SMART" id="SM00327">
    <property type="entry name" value="VWA"/>
    <property type="match status" value="1"/>
</dbReference>
<evidence type="ECO:0000313" key="13">
    <source>
        <dbReference type="Proteomes" id="UP000185779"/>
    </source>
</evidence>
<dbReference type="EC" id="6.6.1.1" evidence="2"/>
<dbReference type="AlphaFoldDB" id="A0A1F2P523"/>
<dbReference type="CDD" id="cd00009">
    <property type="entry name" value="AAA"/>
    <property type="match status" value="1"/>
</dbReference>
<comment type="similarity">
    <text evidence="1">Belongs to the Mg-chelatase subunits D/I family.</text>
</comment>
<feature type="region of interest" description="Disordered" evidence="9">
    <location>
        <begin position="335"/>
        <end position="381"/>
    </location>
</feature>
<evidence type="ECO:0000256" key="4">
    <source>
        <dbReference type="ARBA" id="ARBA00022598"/>
    </source>
</evidence>
<evidence type="ECO:0000256" key="1">
    <source>
        <dbReference type="ARBA" id="ARBA00005799"/>
    </source>
</evidence>
<dbReference type="SUPFAM" id="SSF52540">
    <property type="entry name" value="P-loop containing nucleoside triphosphate hydrolases"/>
    <property type="match status" value="1"/>
</dbReference>
<keyword evidence="3" id="KW-0602">Photosynthesis</keyword>
<reference evidence="11" key="2">
    <citation type="journal article" date="2020" name="mSystems">
        <title>Genome- and Community-Level Interaction Insights into Carbon Utilization and Element Cycling Functions of Hydrothermarchaeota in Hydrothermal Sediment.</title>
        <authorList>
            <person name="Zhou Z."/>
            <person name="Liu Y."/>
            <person name="Xu W."/>
            <person name="Pan J."/>
            <person name="Luo Z.H."/>
            <person name="Li M."/>
        </authorList>
    </citation>
    <scope>NUCLEOTIDE SEQUENCE [LARGE SCALE GENOMIC DNA]</scope>
    <source>
        <strain evidence="11">HyVt-386</strain>
    </source>
</reference>
<dbReference type="SMART" id="SM00382">
    <property type="entry name" value="AAA"/>
    <property type="match status" value="1"/>
</dbReference>
<keyword evidence="4" id="KW-0436">Ligase</keyword>
<dbReference type="Gene3D" id="3.40.50.410">
    <property type="entry name" value="von Willebrand factor, type A domain"/>
    <property type="match status" value="1"/>
</dbReference>
<dbReference type="Proteomes" id="UP000885936">
    <property type="component" value="Unassembled WGS sequence"/>
</dbReference>
<organism evidence="12 13">
    <name type="scientific">Candidatus Syntropharchaeum butanivorans</name>
    <dbReference type="NCBI Taxonomy" id="1839936"/>
    <lineage>
        <taxon>Archaea</taxon>
        <taxon>Methanobacteriati</taxon>
        <taxon>Methanobacteriota</taxon>
        <taxon>Stenosarchaea group</taxon>
        <taxon>Methanomicrobia</taxon>
        <taxon>Methanosarcinales</taxon>
        <taxon>ANME-2 cluster</taxon>
        <taxon>Candidatus Syntropharchaeum</taxon>
    </lineage>
</organism>
<dbReference type="GO" id="GO:0015979">
    <property type="term" value="P:photosynthesis"/>
    <property type="evidence" value="ECO:0007669"/>
    <property type="project" value="UniProtKB-KW"/>
</dbReference>
<dbReference type="GO" id="GO:0005524">
    <property type="term" value="F:ATP binding"/>
    <property type="evidence" value="ECO:0007669"/>
    <property type="project" value="UniProtKB-KW"/>
</dbReference>
<protein>
    <recommendedName>
        <fullName evidence="2">magnesium chelatase</fullName>
        <ecNumber evidence="2">6.6.1.1</ecNumber>
    </recommendedName>
</protein>
<gene>
    <name evidence="11" type="ORF">ENI32_08320</name>
    <name evidence="12" type="ORF">SBU_000374</name>
</gene>
<feature type="domain" description="VWFA" evidence="10">
    <location>
        <begin position="477"/>
        <end position="657"/>
    </location>
</feature>
<evidence type="ECO:0000256" key="8">
    <source>
        <dbReference type="ARBA" id="ARBA00023444"/>
    </source>
</evidence>
<sequence length="659" mass="73863">MTCFEGAMYPFSAIVGQERMKLALILNVIDPRIGGVLIKGEKGTAKSTAVRALAHLLPEIEVVKDCPFGCNPKNKHEMCSSCKSKIENGEKMEVTRRPMKVVDLPINATEDRVVGTLDIEHAIKKGEKRFEPGILAEAHRGILYLDEVNLLDDHIVDILLDAAAMGVNIVEREGVSVSHPAHFILVGTMNPEEGELRPQLLDRFGLCVEIEGIKDVKERVEVIRRRKSFEEDPFPFIERWKREDEILRERILRAKEILSEVTVPDSILELIASLCIETGVDGHRADITLAKAASAFAAYEGRVSVTEDDVRAVAELVLSHRMRRRPFEHERIDQSRIDQVIEQHKRNKGDLKGNKEPEREEVKDKGEDKNKEEDKEEGATAERVFPVGDTFKVREISKERDQVIRAGSGRRSKALSERGRYVRSRIPKGKISGTLAFDATIREASVHQRFRDKGLRAIAIEPYDLREKVCERKIGNTILFVVDASGSMGVKERMVAVKGAIISLLRDAYIRRDRVGLLVFRKDRADLLLPPTSSVELAEKLLFELPTGGRTPLSLGILKGYEVLRYERVKNPNTSPIMVLISDGRANTSLYGKNPIEEAKEVAEIVKRAEIPTVVVDPAEGFLDLGIARELADAFRARYLRLDDLNADAIAGSIRSICL</sequence>
<proteinExistence type="inferred from homology"/>
<dbReference type="InterPro" id="IPR012804">
    <property type="entry name" value="Cob_chelat_sub_put"/>
</dbReference>
<keyword evidence="5" id="KW-0547">Nucleotide-binding</keyword>
<dbReference type="PATRIC" id="fig|1839936.3.peg.376"/>
<name>A0A1F2P523_9EURY</name>